<evidence type="ECO:0000313" key="7">
    <source>
        <dbReference type="EMBL" id="MCK9688620.1"/>
    </source>
</evidence>
<gene>
    <name evidence="7" type="ORF">LPC04_23160</name>
</gene>
<keyword evidence="2 5" id="KW-0812">Transmembrane</keyword>
<organism evidence="7 8">
    <name type="scientific">Scleromatobacter humisilvae</name>
    <dbReference type="NCBI Taxonomy" id="2897159"/>
    <lineage>
        <taxon>Bacteria</taxon>
        <taxon>Pseudomonadati</taxon>
        <taxon>Pseudomonadota</taxon>
        <taxon>Betaproteobacteria</taxon>
        <taxon>Burkholderiales</taxon>
        <taxon>Sphaerotilaceae</taxon>
        <taxon>Scleromatobacter</taxon>
    </lineage>
</organism>
<dbReference type="AlphaFoldDB" id="A0A9X1YNB5"/>
<keyword evidence="8" id="KW-1185">Reference proteome</keyword>
<feature type="transmembrane region" description="Helical" evidence="5">
    <location>
        <begin position="12"/>
        <end position="29"/>
    </location>
</feature>
<evidence type="ECO:0000256" key="3">
    <source>
        <dbReference type="ARBA" id="ARBA00022989"/>
    </source>
</evidence>
<name>A0A9X1YNB5_9BURK</name>
<evidence type="ECO:0000259" key="6">
    <source>
        <dbReference type="Pfam" id="PF13515"/>
    </source>
</evidence>
<feature type="domain" description="Integral membrane bound transporter" evidence="6">
    <location>
        <begin position="205"/>
        <end position="327"/>
    </location>
</feature>
<reference evidence="7" key="1">
    <citation type="submission" date="2021-11" db="EMBL/GenBank/DDBJ databases">
        <title>BS-T2-15 a new species belonging to the Comamonadaceae family isolated from the soil of a French oak forest.</title>
        <authorList>
            <person name="Mieszkin S."/>
            <person name="Alain K."/>
        </authorList>
    </citation>
    <scope>NUCLEOTIDE SEQUENCE</scope>
    <source>
        <strain evidence="7">BS-T2-15</strain>
    </source>
</reference>
<dbReference type="EMBL" id="JAJLJH010000009">
    <property type="protein sequence ID" value="MCK9688620.1"/>
    <property type="molecule type" value="Genomic_DNA"/>
</dbReference>
<feature type="transmembrane region" description="Helical" evidence="5">
    <location>
        <begin position="107"/>
        <end position="126"/>
    </location>
</feature>
<comment type="subcellular location">
    <subcellularLocation>
        <location evidence="1">Membrane</location>
        <topology evidence="1">Multi-pass membrane protein</topology>
    </subcellularLocation>
</comment>
<accession>A0A9X1YNB5</accession>
<feature type="transmembrane region" description="Helical" evidence="5">
    <location>
        <begin position="58"/>
        <end position="78"/>
    </location>
</feature>
<evidence type="ECO:0000256" key="1">
    <source>
        <dbReference type="ARBA" id="ARBA00004141"/>
    </source>
</evidence>
<dbReference type="Proteomes" id="UP001139353">
    <property type="component" value="Unassembled WGS sequence"/>
</dbReference>
<evidence type="ECO:0000256" key="5">
    <source>
        <dbReference type="SAM" id="Phobius"/>
    </source>
</evidence>
<feature type="transmembrane region" description="Helical" evidence="5">
    <location>
        <begin position="192"/>
        <end position="211"/>
    </location>
</feature>
<dbReference type="InterPro" id="IPR049453">
    <property type="entry name" value="Memb_transporter_dom"/>
</dbReference>
<feature type="transmembrane region" description="Helical" evidence="5">
    <location>
        <begin position="35"/>
        <end position="51"/>
    </location>
</feature>
<comment type="caution">
    <text evidence="7">The sequence shown here is derived from an EMBL/GenBank/DDBJ whole genome shotgun (WGS) entry which is preliminary data.</text>
</comment>
<feature type="transmembrane region" description="Helical" evidence="5">
    <location>
        <begin position="84"/>
        <end position="100"/>
    </location>
</feature>
<protein>
    <submittedName>
        <fullName evidence="7">FUSC family protein</fullName>
    </submittedName>
</protein>
<dbReference type="RefSeq" id="WP_275684666.1">
    <property type="nucleotide sequence ID" value="NZ_JAJLJH010000009.1"/>
</dbReference>
<dbReference type="GO" id="GO:0016020">
    <property type="term" value="C:membrane"/>
    <property type="evidence" value="ECO:0007669"/>
    <property type="project" value="UniProtKB-SubCell"/>
</dbReference>
<evidence type="ECO:0000256" key="2">
    <source>
        <dbReference type="ARBA" id="ARBA00022692"/>
    </source>
</evidence>
<feature type="transmembrane region" description="Helical" evidence="5">
    <location>
        <begin position="315"/>
        <end position="333"/>
    </location>
</feature>
<dbReference type="Pfam" id="PF13515">
    <property type="entry name" value="FUSC_2"/>
    <property type="match status" value="1"/>
</dbReference>
<keyword evidence="3 5" id="KW-1133">Transmembrane helix</keyword>
<evidence type="ECO:0000256" key="4">
    <source>
        <dbReference type="ARBA" id="ARBA00023136"/>
    </source>
</evidence>
<proteinExistence type="predicted"/>
<keyword evidence="4 5" id="KW-0472">Membrane</keyword>
<sequence>MSEVLIRSLREAALTLLAMLGTLAGVHWIEPGAAPAILGAVLSLSLARSHLAGERRGALEALLALPLVALASVGVGALLRHAPWAGASVFVAGMALSIWMRRYGARALRVGSLIALPLVTILVVPHLPRNESGRLPPLLVPVAVALVALAWVMLAQALGRRLGWLAPQDPVDAGPARAEGPGAMRASPHTRMALQMAVALAASFAAGYLVFPSHWSWVVLTAFIVNSGNRGRQDVVYKSALRVLGAAGGTVVAMLFTGAVVDGPGAAALILASVFLGVWLRPAGYGWWALFVTLALALLQSLQPAAAPPLLWQRLFEILVGAAIGLAAAWWVYPIRSTDVLRKRIAEALAAMSDALDPQVAERRADGVIAAMKRVEQLRPSFRARHLALRRWQPLQPVEWIDALLACRSGVVTLVERRETPGAVRKAIGAARKAMREPAEIGAALAALRQLLERPPAVA</sequence>
<evidence type="ECO:0000313" key="8">
    <source>
        <dbReference type="Proteomes" id="UP001139353"/>
    </source>
</evidence>
<feature type="transmembrane region" description="Helical" evidence="5">
    <location>
        <begin position="138"/>
        <end position="158"/>
    </location>
</feature>